<name>A0ABX6IMV9_9ACTN</name>
<evidence type="ECO:0000313" key="3">
    <source>
        <dbReference type="EMBL" id="QHN37174.1"/>
    </source>
</evidence>
<reference evidence="3" key="1">
    <citation type="journal article" date="2021" name="Nat. Microbiol.">
        <title>Cocultivation of an ultrasmall environmental parasitic bacterium with lytic ability against bacteria associated with wastewater foams.</title>
        <authorList>
            <person name="Batinovic S."/>
            <person name="Rose J.J.A."/>
            <person name="Ratcliffe J."/>
            <person name="Seviour R.J."/>
            <person name="Petrovski S."/>
        </authorList>
    </citation>
    <scope>NUCLEOTIDE SEQUENCE</scope>
    <source>
        <strain evidence="3">CON9</strain>
    </source>
</reference>
<evidence type="ECO:0000313" key="4">
    <source>
        <dbReference type="Proteomes" id="UP001059836"/>
    </source>
</evidence>
<accession>A0ABX6IMV9</accession>
<organism evidence="3 4">
    <name type="scientific">Gordonia pseudamarae</name>
    <dbReference type="NCBI Taxonomy" id="2831662"/>
    <lineage>
        <taxon>Bacteria</taxon>
        <taxon>Bacillati</taxon>
        <taxon>Actinomycetota</taxon>
        <taxon>Actinomycetes</taxon>
        <taxon>Mycobacteriales</taxon>
        <taxon>Gordoniaceae</taxon>
        <taxon>Gordonia</taxon>
    </lineage>
</organism>
<feature type="compositionally biased region" description="Basic residues" evidence="1">
    <location>
        <begin position="1"/>
        <end position="17"/>
    </location>
</feature>
<dbReference type="Proteomes" id="UP001059836">
    <property type="component" value="Chromosome"/>
</dbReference>
<sequence>MATHATTRHPQPRRTRPARAASGVYETASPHAPRTVDLPVVIDSIGNRCRVTGLTIIALLAVVVALALL</sequence>
<keyword evidence="2" id="KW-1133">Transmembrane helix</keyword>
<keyword evidence="2" id="KW-0472">Membrane</keyword>
<feature type="transmembrane region" description="Helical" evidence="2">
    <location>
        <begin position="51"/>
        <end position="68"/>
    </location>
</feature>
<dbReference type="EMBL" id="CP045809">
    <property type="protein sequence ID" value="QHN37174.1"/>
    <property type="molecule type" value="Genomic_DNA"/>
</dbReference>
<evidence type="ECO:0000256" key="1">
    <source>
        <dbReference type="SAM" id="MobiDB-lite"/>
    </source>
</evidence>
<gene>
    <name evidence="3" type="ORF">GII31_22005</name>
</gene>
<protein>
    <submittedName>
        <fullName evidence="3">Uncharacterized protein</fullName>
    </submittedName>
</protein>
<keyword evidence="4" id="KW-1185">Reference proteome</keyword>
<feature type="region of interest" description="Disordered" evidence="1">
    <location>
        <begin position="1"/>
        <end position="27"/>
    </location>
</feature>
<evidence type="ECO:0000256" key="2">
    <source>
        <dbReference type="SAM" id="Phobius"/>
    </source>
</evidence>
<proteinExistence type="predicted"/>
<dbReference type="RefSeq" id="WP_213245541.1">
    <property type="nucleotide sequence ID" value="NZ_CP045806.1"/>
</dbReference>
<keyword evidence="2" id="KW-0812">Transmembrane</keyword>